<comment type="similarity">
    <text evidence="2">Belongs to the CpsC/CapA family.</text>
</comment>
<dbReference type="InterPro" id="IPR050445">
    <property type="entry name" value="Bact_polysacc_biosynth/exp"/>
</dbReference>
<dbReference type="InterPro" id="IPR027417">
    <property type="entry name" value="P-loop_NTPase"/>
</dbReference>
<evidence type="ECO:0000256" key="2">
    <source>
        <dbReference type="ARBA" id="ARBA00006683"/>
    </source>
</evidence>
<evidence type="ECO:0000313" key="14">
    <source>
        <dbReference type="Proteomes" id="UP000287224"/>
    </source>
</evidence>
<organism evidence="13 14">
    <name type="scientific">Dictyobacter aurantiacus</name>
    <dbReference type="NCBI Taxonomy" id="1936993"/>
    <lineage>
        <taxon>Bacteria</taxon>
        <taxon>Bacillati</taxon>
        <taxon>Chloroflexota</taxon>
        <taxon>Ktedonobacteria</taxon>
        <taxon>Ktedonobacterales</taxon>
        <taxon>Dictyobacteraceae</taxon>
        <taxon>Dictyobacter</taxon>
    </lineage>
</organism>
<dbReference type="PANTHER" id="PTHR32309:SF31">
    <property type="entry name" value="CAPSULAR EXOPOLYSACCHARIDE FAMILY"/>
    <property type="match status" value="1"/>
</dbReference>
<protein>
    <recommendedName>
        <fullName evidence="15">CobQ/CobB/MinD/ParA nucleotide binding domain-containing protein</fullName>
    </recommendedName>
</protein>
<dbReference type="AlphaFoldDB" id="A0A401ZQ61"/>
<dbReference type="InterPro" id="IPR003856">
    <property type="entry name" value="LPS_length_determ_N"/>
</dbReference>
<evidence type="ECO:0000256" key="3">
    <source>
        <dbReference type="ARBA" id="ARBA00022475"/>
    </source>
</evidence>
<keyword evidence="6" id="KW-0067">ATP-binding</keyword>
<evidence type="ECO:0000256" key="6">
    <source>
        <dbReference type="ARBA" id="ARBA00022840"/>
    </source>
</evidence>
<comment type="subcellular location">
    <subcellularLocation>
        <location evidence="1">Cell membrane</location>
        <topology evidence="1">Multi-pass membrane protein</topology>
    </subcellularLocation>
</comment>
<evidence type="ECO:0000256" key="5">
    <source>
        <dbReference type="ARBA" id="ARBA00022741"/>
    </source>
</evidence>
<evidence type="ECO:0008006" key="15">
    <source>
        <dbReference type="Google" id="ProtNLM"/>
    </source>
</evidence>
<feature type="domain" description="Polysaccharide chain length determinant N-terminal" evidence="12">
    <location>
        <begin position="14"/>
        <end position="70"/>
    </location>
</feature>
<dbReference type="Gene3D" id="3.40.50.300">
    <property type="entry name" value="P-loop containing nucleotide triphosphate hydrolases"/>
    <property type="match status" value="1"/>
</dbReference>
<evidence type="ECO:0000256" key="10">
    <source>
        <dbReference type="SAM" id="MobiDB-lite"/>
    </source>
</evidence>
<sequence>MSNGAGIKHYGALLRRWLWLLLLVVALCTSAAYAISITMRPVYEAVALLQVHDVSTNNGSIFVDQALAQSDALLINRPAVLQGAARKIHTVSAQQLAKQISASPLNNTPIIQVRTSDTDPARAATISNAVVTVFIQLQNDSQQQQLKNIATRLAKNVKNARNAVDNDQEQLALLQATHATPESIVHQNDIINDDQTTYNSSLTNYTQVQQQLLQVPGSLKIVQLAIAPRDPVSPRVLLNTAAAGVMSLVLTLVFILLRDWIDTSLKTAEDVERMARLPVPGSVPDVTVTPQKMRDELPLVNNEAIEQAFNTISTHLIMRCAEKRAVLVTGAHTKAGTSTAAINLAITLARTGLRVMLVDGDLQRGTLHRVFKHPNIYGLTTVMAEGMLFQEGATRSSRLHAWLHPHKTSIPNLWFLPTGPLPNSRGTILRIPMLSLFLKCLLQTVQESEEQAHSLMDVIIIDSGPLEECAHTAVLAACADASLLVIEAGHEQAAHLCHIARNLQRLQAPVQGVIINRQKAHHRPYFYVPPQRSEKTWLDDVEEADKKPWRATSPWTRMAISNQRRASLVRSTTSTHHKPALPQITTASDEAPDGGHLLPAVYHKQPPNQLKGSVDEK</sequence>
<evidence type="ECO:0000259" key="12">
    <source>
        <dbReference type="Pfam" id="PF02706"/>
    </source>
</evidence>
<dbReference type="SUPFAM" id="SSF52540">
    <property type="entry name" value="P-loop containing nucleoside triphosphate hydrolases"/>
    <property type="match status" value="1"/>
</dbReference>
<keyword evidence="14" id="KW-1185">Reference proteome</keyword>
<evidence type="ECO:0000256" key="8">
    <source>
        <dbReference type="ARBA" id="ARBA00023136"/>
    </source>
</evidence>
<evidence type="ECO:0000256" key="4">
    <source>
        <dbReference type="ARBA" id="ARBA00022692"/>
    </source>
</evidence>
<proteinExistence type="inferred from homology"/>
<reference evidence="14" key="1">
    <citation type="submission" date="2018-12" db="EMBL/GenBank/DDBJ databases">
        <title>Tengunoibacter tsumagoiensis gen. nov., sp. nov., Dictyobacter kobayashii sp. nov., D. alpinus sp. nov., and D. joshuensis sp. nov. and description of Dictyobacteraceae fam. nov. within the order Ktedonobacterales isolated from Tengu-no-mugimeshi.</title>
        <authorList>
            <person name="Wang C.M."/>
            <person name="Zheng Y."/>
            <person name="Sakai Y."/>
            <person name="Toyoda A."/>
            <person name="Minakuchi Y."/>
            <person name="Abe K."/>
            <person name="Yokota A."/>
            <person name="Yabe S."/>
        </authorList>
    </citation>
    <scope>NUCLEOTIDE SEQUENCE [LARGE SCALE GENOMIC DNA]</scope>
    <source>
        <strain evidence="14">S-27</strain>
    </source>
</reference>
<evidence type="ECO:0000256" key="7">
    <source>
        <dbReference type="ARBA" id="ARBA00022989"/>
    </source>
</evidence>
<evidence type="ECO:0000256" key="9">
    <source>
        <dbReference type="SAM" id="Coils"/>
    </source>
</evidence>
<dbReference type="PANTHER" id="PTHR32309">
    <property type="entry name" value="TYROSINE-PROTEIN KINASE"/>
    <property type="match status" value="1"/>
</dbReference>
<accession>A0A401ZQ61</accession>
<dbReference type="CDD" id="cd05387">
    <property type="entry name" value="BY-kinase"/>
    <property type="match status" value="1"/>
</dbReference>
<gene>
    <name evidence="13" type="ORF">KDAU_63380</name>
</gene>
<evidence type="ECO:0000313" key="13">
    <source>
        <dbReference type="EMBL" id="GCE09009.1"/>
    </source>
</evidence>
<feature type="region of interest" description="Disordered" evidence="10">
    <location>
        <begin position="568"/>
        <end position="617"/>
    </location>
</feature>
<dbReference type="Pfam" id="PF01656">
    <property type="entry name" value="CbiA"/>
    <property type="match status" value="1"/>
</dbReference>
<dbReference type="GO" id="GO:0005886">
    <property type="term" value="C:plasma membrane"/>
    <property type="evidence" value="ECO:0007669"/>
    <property type="project" value="UniProtKB-SubCell"/>
</dbReference>
<keyword evidence="7" id="KW-1133">Transmembrane helix</keyword>
<keyword evidence="8" id="KW-0472">Membrane</keyword>
<dbReference type="InterPro" id="IPR002586">
    <property type="entry name" value="CobQ/CobB/MinD/ParA_Nub-bd_dom"/>
</dbReference>
<evidence type="ECO:0000256" key="1">
    <source>
        <dbReference type="ARBA" id="ARBA00004651"/>
    </source>
</evidence>
<name>A0A401ZQ61_9CHLR</name>
<feature type="coiled-coil region" evidence="9">
    <location>
        <begin position="143"/>
        <end position="177"/>
    </location>
</feature>
<keyword evidence="5" id="KW-0547">Nucleotide-binding</keyword>
<dbReference type="InterPro" id="IPR005702">
    <property type="entry name" value="Wzc-like_C"/>
</dbReference>
<keyword evidence="4" id="KW-0812">Transmembrane</keyword>
<dbReference type="Proteomes" id="UP000287224">
    <property type="component" value="Unassembled WGS sequence"/>
</dbReference>
<dbReference type="EMBL" id="BIFQ01000002">
    <property type="protein sequence ID" value="GCE09009.1"/>
    <property type="molecule type" value="Genomic_DNA"/>
</dbReference>
<comment type="caution">
    <text evidence="13">The sequence shown here is derived from an EMBL/GenBank/DDBJ whole genome shotgun (WGS) entry which is preliminary data.</text>
</comment>
<keyword evidence="9" id="KW-0175">Coiled coil</keyword>
<feature type="domain" description="CobQ/CobB/MinD/ParA nucleotide binding" evidence="11">
    <location>
        <begin position="327"/>
        <end position="520"/>
    </location>
</feature>
<dbReference type="OrthoDB" id="9794577at2"/>
<dbReference type="Pfam" id="PF02706">
    <property type="entry name" value="Wzz"/>
    <property type="match status" value="1"/>
</dbReference>
<keyword evidence="3" id="KW-1003">Cell membrane</keyword>
<dbReference type="RefSeq" id="WP_160146240.1">
    <property type="nucleotide sequence ID" value="NZ_BIFQ01000002.1"/>
</dbReference>
<evidence type="ECO:0000259" key="11">
    <source>
        <dbReference type="Pfam" id="PF01656"/>
    </source>
</evidence>